<evidence type="ECO:0000313" key="8">
    <source>
        <dbReference type="EMBL" id="KAF3139116.1"/>
    </source>
</evidence>
<evidence type="ECO:0000313" key="9">
    <source>
        <dbReference type="Proteomes" id="UP000480548"/>
    </source>
</evidence>
<reference evidence="8 9" key="1">
    <citation type="submission" date="2019-06" db="EMBL/GenBank/DDBJ databases">
        <authorList>
            <person name="Palmer J.M."/>
        </authorList>
    </citation>
    <scope>NUCLEOTIDE SEQUENCE [LARGE SCALE GENOMIC DNA]</scope>
    <source>
        <strain evidence="8 9">TWF703</strain>
    </source>
</reference>
<feature type="compositionally biased region" description="Basic residues" evidence="7">
    <location>
        <begin position="1"/>
        <end position="12"/>
    </location>
</feature>
<feature type="coiled-coil region" evidence="6">
    <location>
        <begin position="1236"/>
        <end position="1385"/>
    </location>
</feature>
<feature type="compositionally biased region" description="Low complexity" evidence="7">
    <location>
        <begin position="610"/>
        <end position="637"/>
    </location>
</feature>
<name>A0A7C8NM75_ORBOL</name>
<dbReference type="Pfam" id="PF24681">
    <property type="entry name" value="Kelch_KLHDC2_KLHL20_DRC7"/>
    <property type="match status" value="1"/>
</dbReference>
<keyword evidence="5 6" id="KW-0175">Coiled coil</keyword>
<dbReference type="Proteomes" id="UP000480548">
    <property type="component" value="Unassembled WGS sequence"/>
</dbReference>
<protein>
    <submittedName>
        <fullName evidence="8">Negative regulator of mitotic exit</fullName>
    </submittedName>
</protein>
<keyword evidence="2" id="KW-0880">Kelch repeat</keyword>
<feature type="region of interest" description="Disordered" evidence="7">
    <location>
        <begin position="1"/>
        <end position="108"/>
    </location>
</feature>
<dbReference type="PANTHER" id="PTHR46093:SF18">
    <property type="entry name" value="FIBRONECTIN TYPE-III DOMAIN-CONTAINING PROTEIN"/>
    <property type="match status" value="1"/>
</dbReference>
<dbReference type="FunFam" id="2.120.10.80:FF:000049">
    <property type="entry name" value="Cell polarity protein (Tea1)"/>
    <property type="match status" value="1"/>
</dbReference>
<feature type="compositionally biased region" description="Gly residues" evidence="7">
    <location>
        <begin position="522"/>
        <end position="533"/>
    </location>
</feature>
<feature type="compositionally biased region" description="Low complexity" evidence="7">
    <location>
        <begin position="13"/>
        <end position="23"/>
    </location>
</feature>
<feature type="region of interest" description="Disordered" evidence="7">
    <location>
        <begin position="441"/>
        <end position="697"/>
    </location>
</feature>
<dbReference type="InterPro" id="IPR006652">
    <property type="entry name" value="Kelch_1"/>
</dbReference>
<sequence length="1516" mass="165553">MAFLFKKNKHHQQQGAGHAPQHGGQDGRGATPPSGPSSSSSANGTFEQRSAEVRNSPPTQNPMYMDRGDPRQHQQPQHMQQGPRQIQGPSAQPQQPRPAVAANINPDLYPWSRKPMSISSSAGSPFPRYGHSANSNAGKEGEVYILGGLLRSESVRGDLWLLEGGGPNLAVYPVNTTAEGPGPRVGHASLLVGNAFIVFGGDTKMSEHDRLDDTLYLLNTSSRQWSRAQPNGDKPSGRYGHTLNILGSKLYVFGGQAEGSFFNDLMAFDLNTLQSNASRWEMLVPNADGSPDIPAKRTNHTVVSFGDKLYLFGGTNGLIWFNDVWAFDPRANSWSQLDCIGYIPSPREGHSAALVGDTMYVFGGRSNDGTDLGDLAAFRIPSRRWYTFQNMGPSPSPRSGHSMTTYGSRVVVLGGEPSVQTNNPEELTYVYILDTAKIRYPNDQQLQDRDRATGPTGTAVRRPSGAERPSNIGGPGGPGGPPTLRKVSSAGPGRESLMMGPGAQPPNGIAVSSGPGPVGPAGPAGPGGPGGPGSRLPRASIAQAPGGPPPQQQAPNPRGPVGPPQVNGRSKTPTRSEQRPSVDTGRGQPAPIKEGSSSPPTANDRQMNMAPNGNRGPPGPQQQQPQPVAAVAASARPVSPPERSRSRQNQTSIDSIAAPIQQTLQNQKTLPNGQVPNGPQSPVRQESIESRASMDPPMETVAYKEVENLRQRNAWYASELALARKQGYSLQNSRASDSFEDRAAEDVHESDRPLLEALVVMKTELRKVQGSVDEQAVLAAKRIAEVERQRDDAVSEAVYMKTKLAALGGVTGNMSPIDVSNMEADRASGMERKLAASLAFQTDLQAKVRALTSEIEAERKARQLADDLAAAAQSRVSELDDFRNRTSELESLRAELIDAKKTLRDEELTRAQAVTQAKMLGVDKEELAAKVEQYRESQADYVSSIESLRSALVATQQKTELLEQQLEDDRTIRESQDRKLARLKSEYEERSADLDAANRRLRDVEELAEKHAIEAKSARDAMMAGLEKAAGRDVSNITGSAAEERVAILQDQVQSSKDMLAKHKEQADEAGERLAHAMQRVAGLELMQAQASKEAINLQRRMADLLDEGRRLKQENSDLTSKLAERQLDVDTVNSKHNALRDLLVERGINPDIKREIRSRNGLGSPGSGSATPDQMHRLRELESQLEASIRAHNETKNLADLQAQEAEKVFSSKLEELENNYQSVVKYVKGTEKMLNRMKDELVKTKAHNAKLITELEEARSSPRSEGVSLNESSWEAERENLAAEISGLQAKLSETSSTMERRLLEVQKEVNGLRIERDTAKQQSTTVKLQLMEVSSQLEKLENENAMLETRANEAEKKVSTLLDRLETSVDAYRESVRFERRNDNNHGAEYSERNSLYNGAEYRNSLALDSFASELDELKASWHARSSAYRFSPTLDFGDDMKTPTSTNGGELSASLAEWRKRLNDEEEEARKRSSSRTSDLTVEQRPTGIPDTTPKTNGSGAPQITMNSNGMF</sequence>
<evidence type="ECO:0000256" key="3">
    <source>
        <dbReference type="ARBA" id="ARBA00022490"/>
    </source>
</evidence>
<feature type="compositionally biased region" description="Polar residues" evidence="7">
    <location>
        <begin position="649"/>
        <end position="684"/>
    </location>
</feature>
<evidence type="ECO:0000256" key="2">
    <source>
        <dbReference type="ARBA" id="ARBA00022441"/>
    </source>
</evidence>
<proteinExistence type="predicted"/>
<evidence type="ECO:0000256" key="4">
    <source>
        <dbReference type="ARBA" id="ARBA00022737"/>
    </source>
</evidence>
<gene>
    <name evidence="8" type="primary">KEL2</name>
    <name evidence="8" type="ORF">TWF703_004056</name>
</gene>
<feature type="region of interest" description="Disordered" evidence="7">
    <location>
        <begin position="1436"/>
        <end position="1516"/>
    </location>
</feature>
<feature type="compositionally biased region" description="Low complexity" evidence="7">
    <location>
        <begin position="73"/>
        <end position="102"/>
    </location>
</feature>
<keyword evidence="3" id="KW-0963">Cytoplasm</keyword>
<evidence type="ECO:0000256" key="7">
    <source>
        <dbReference type="SAM" id="MobiDB-lite"/>
    </source>
</evidence>
<dbReference type="Gene3D" id="2.120.10.80">
    <property type="entry name" value="Kelch-type beta propeller"/>
    <property type="match status" value="1"/>
</dbReference>
<feature type="compositionally biased region" description="Basic and acidic residues" evidence="7">
    <location>
        <begin position="1461"/>
        <end position="1475"/>
    </location>
</feature>
<dbReference type="SMART" id="SM00612">
    <property type="entry name" value="Kelch"/>
    <property type="match status" value="3"/>
</dbReference>
<organism evidence="8 9">
    <name type="scientific">Orbilia oligospora</name>
    <name type="common">Nematode-trapping fungus</name>
    <name type="synonym">Arthrobotrys oligospora</name>
    <dbReference type="NCBI Taxonomy" id="2813651"/>
    <lineage>
        <taxon>Eukaryota</taxon>
        <taxon>Fungi</taxon>
        <taxon>Dikarya</taxon>
        <taxon>Ascomycota</taxon>
        <taxon>Pezizomycotina</taxon>
        <taxon>Orbiliomycetes</taxon>
        <taxon>Orbiliales</taxon>
        <taxon>Orbiliaceae</taxon>
        <taxon>Orbilia</taxon>
    </lineage>
</organism>
<feature type="coiled-coil region" evidence="6">
    <location>
        <begin position="945"/>
        <end position="1021"/>
    </location>
</feature>
<dbReference type="EMBL" id="WIQZ01000020">
    <property type="protein sequence ID" value="KAF3139116.1"/>
    <property type="molecule type" value="Genomic_DNA"/>
</dbReference>
<feature type="compositionally biased region" description="Pro residues" evidence="7">
    <location>
        <begin position="546"/>
        <end position="563"/>
    </location>
</feature>
<evidence type="ECO:0000256" key="6">
    <source>
        <dbReference type="SAM" id="Coils"/>
    </source>
</evidence>
<feature type="compositionally biased region" description="Polar residues" evidence="7">
    <location>
        <begin position="1497"/>
        <end position="1516"/>
    </location>
</feature>
<accession>A0A7C8NM75</accession>
<dbReference type="InterPro" id="IPR015915">
    <property type="entry name" value="Kelch-typ_b-propeller"/>
</dbReference>
<feature type="compositionally biased region" description="Polar residues" evidence="7">
    <location>
        <begin position="595"/>
        <end position="606"/>
    </location>
</feature>
<evidence type="ECO:0000256" key="5">
    <source>
        <dbReference type="ARBA" id="ARBA00023054"/>
    </source>
</evidence>
<dbReference type="GO" id="GO:0005737">
    <property type="term" value="C:cytoplasm"/>
    <property type="evidence" value="ECO:0007669"/>
    <property type="project" value="UniProtKB-SubCell"/>
</dbReference>
<dbReference type="SUPFAM" id="SSF117281">
    <property type="entry name" value="Kelch motif"/>
    <property type="match status" value="1"/>
</dbReference>
<comment type="subcellular location">
    <subcellularLocation>
        <location evidence="1">Cytoplasm</location>
    </subcellularLocation>
</comment>
<dbReference type="PANTHER" id="PTHR46093">
    <property type="entry name" value="ACYL-COA-BINDING DOMAIN-CONTAINING PROTEIN 5"/>
    <property type="match status" value="1"/>
</dbReference>
<feature type="coiled-coil region" evidence="6">
    <location>
        <begin position="1046"/>
        <end position="1122"/>
    </location>
</feature>
<comment type="caution">
    <text evidence="8">The sequence shown here is derived from an EMBL/GenBank/DDBJ whole genome shotgun (WGS) entry which is preliminary data.</text>
</comment>
<keyword evidence="4" id="KW-0677">Repeat</keyword>
<evidence type="ECO:0000256" key="1">
    <source>
        <dbReference type="ARBA" id="ARBA00004496"/>
    </source>
</evidence>